<name>A0A822XN26_NELNU</name>
<gene>
    <name evidence="1" type="ORF">HUJ06_022915</name>
</gene>
<proteinExistence type="predicted"/>
<organism evidence="1 2">
    <name type="scientific">Nelumbo nucifera</name>
    <name type="common">Sacred lotus</name>
    <dbReference type="NCBI Taxonomy" id="4432"/>
    <lineage>
        <taxon>Eukaryota</taxon>
        <taxon>Viridiplantae</taxon>
        <taxon>Streptophyta</taxon>
        <taxon>Embryophyta</taxon>
        <taxon>Tracheophyta</taxon>
        <taxon>Spermatophyta</taxon>
        <taxon>Magnoliopsida</taxon>
        <taxon>Proteales</taxon>
        <taxon>Nelumbonaceae</taxon>
        <taxon>Nelumbo</taxon>
    </lineage>
</organism>
<evidence type="ECO:0000313" key="1">
    <source>
        <dbReference type="EMBL" id="DAD21452.1"/>
    </source>
</evidence>
<comment type="caution">
    <text evidence="1">The sequence shown here is derived from an EMBL/GenBank/DDBJ whole genome shotgun (WGS) entry which is preliminary data.</text>
</comment>
<keyword evidence="2" id="KW-1185">Reference proteome</keyword>
<protein>
    <submittedName>
        <fullName evidence="1">Uncharacterized protein</fullName>
    </submittedName>
</protein>
<dbReference type="Proteomes" id="UP000607653">
    <property type="component" value="Unassembled WGS sequence"/>
</dbReference>
<accession>A0A822XN26</accession>
<reference evidence="1 2" key="1">
    <citation type="journal article" date="2020" name="Mol. Biol. Evol.">
        <title>Distinct Expression and Methylation Patterns for Genes with Different Fates following a Single Whole-Genome Duplication in Flowering Plants.</title>
        <authorList>
            <person name="Shi T."/>
            <person name="Rahmani R.S."/>
            <person name="Gugger P.F."/>
            <person name="Wang M."/>
            <person name="Li H."/>
            <person name="Zhang Y."/>
            <person name="Li Z."/>
            <person name="Wang Q."/>
            <person name="Van de Peer Y."/>
            <person name="Marchal K."/>
            <person name="Chen J."/>
        </authorList>
    </citation>
    <scope>NUCLEOTIDE SEQUENCE [LARGE SCALE GENOMIC DNA]</scope>
    <source>
        <tissue evidence="1">Leaf</tissue>
    </source>
</reference>
<dbReference type="AlphaFoldDB" id="A0A822XN26"/>
<sequence>MPNIVEETVRSCLSALFKELLYCTINEHSNGVGFGGLGGVALNPLPLNFGGLR</sequence>
<evidence type="ECO:0000313" key="2">
    <source>
        <dbReference type="Proteomes" id="UP000607653"/>
    </source>
</evidence>
<dbReference type="EMBL" id="DUZY01000001">
    <property type="protein sequence ID" value="DAD21452.1"/>
    <property type="molecule type" value="Genomic_DNA"/>
</dbReference>